<dbReference type="PANTHER" id="PTHR46390">
    <property type="entry name" value="MANNOSE-1-PHOSPHATE GUANYLYLTRANSFERASE"/>
    <property type="match status" value="1"/>
</dbReference>
<evidence type="ECO:0000259" key="1">
    <source>
        <dbReference type="Pfam" id="PF00483"/>
    </source>
</evidence>
<dbReference type="InterPro" id="IPR005835">
    <property type="entry name" value="NTP_transferase_dom"/>
</dbReference>
<accession>A0A1W1XSL3</accession>
<dbReference type="EMBL" id="FWXH01000013">
    <property type="protein sequence ID" value="SMC26518.1"/>
    <property type="molecule type" value="Genomic_DNA"/>
</dbReference>
<organism evidence="2 3">
    <name type="scientific">Clostridium acidisoli DSM 12555</name>
    <dbReference type="NCBI Taxonomy" id="1121291"/>
    <lineage>
        <taxon>Bacteria</taxon>
        <taxon>Bacillati</taxon>
        <taxon>Bacillota</taxon>
        <taxon>Clostridia</taxon>
        <taxon>Eubacteriales</taxon>
        <taxon>Clostridiaceae</taxon>
        <taxon>Clostridium</taxon>
    </lineage>
</organism>
<gene>
    <name evidence="2" type="ORF">SAMN02745134_02868</name>
</gene>
<keyword evidence="3" id="KW-1185">Reference proteome</keyword>
<sequence length="91" mass="10611">MLYAVILAGGKGTRLYPLSRENNPKQFLEIINEKSFLRNTVDRIKSMVIKENIYVITNESYKEKIYSELPEISKDNVFVEPINKETPYLVI</sequence>
<dbReference type="GO" id="GO:0004475">
    <property type="term" value="F:mannose-1-phosphate guanylyltransferase (GTP) activity"/>
    <property type="evidence" value="ECO:0007669"/>
    <property type="project" value="TreeGrafter"/>
</dbReference>
<evidence type="ECO:0000313" key="2">
    <source>
        <dbReference type="EMBL" id="SMC26518.1"/>
    </source>
</evidence>
<dbReference type="STRING" id="1121291.SAMN02745134_02868"/>
<dbReference type="Gene3D" id="3.90.550.10">
    <property type="entry name" value="Spore Coat Polysaccharide Biosynthesis Protein SpsA, Chain A"/>
    <property type="match status" value="1"/>
</dbReference>
<dbReference type="InterPro" id="IPR029044">
    <property type="entry name" value="Nucleotide-diphossugar_trans"/>
</dbReference>
<dbReference type="InterPro" id="IPR051161">
    <property type="entry name" value="Mannose-6P_isomerase_type2"/>
</dbReference>
<dbReference type="GO" id="GO:0009298">
    <property type="term" value="P:GDP-mannose biosynthetic process"/>
    <property type="evidence" value="ECO:0007669"/>
    <property type="project" value="TreeGrafter"/>
</dbReference>
<keyword evidence="2" id="KW-0808">Transferase</keyword>
<dbReference type="Proteomes" id="UP000192468">
    <property type="component" value="Unassembled WGS sequence"/>
</dbReference>
<evidence type="ECO:0000313" key="3">
    <source>
        <dbReference type="Proteomes" id="UP000192468"/>
    </source>
</evidence>
<protein>
    <submittedName>
        <fullName evidence="2">Nucleotidyl transferase</fullName>
    </submittedName>
</protein>
<dbReference type="AlphaFoldDB" id="A0A1W1XSL3"/>
<dbReference type="SUPFAM" id="SSF53448">
    <property type="entry name" value="Nucleotide-diphospho-sugar transferases"/>
    <property type="match status" value="1"/>
</dbReference>
<dbReference type="PANTHER" id="PTHR46390:SF1">
    <property type="entry name" value="MANNOSE-1-PHOSPHATE GUANYLYLTRANSFERASE"/>
    <property type="match status" value="1"/>
</dbReference>
<name>A0A1W1XSL3_9CLOT</name>
<dbReference type="Pfam" id="PF00483">
    <property type="entry name" value="NTP_transferase"/>
    <property type="match status" value="1"/>
</dbReference>
<feature type="domain" description="Nucleotidyl transferase" evidence="1">
    <location>
        <begin position="4"/>
        <end position="84"/>
    </location>
</feature>
<reference evidence="2 3" key="1">
    <citation type="submission" date="2017-04" db="EMBL/GenBank/DDBJ databases">
        <authorList>
            <person name="Afonso C.L."/>
            <person name="Miller P.J."/>
            <person name="Scott M.A."/>
            <person name="Spackman E."/>
            <person name="Goraichik I."/>
            <person name="Dimitrov K.M."/>
            <person name="Suarez D.L."/>
            <person name="Swayne D.E."/>
        </authorList>
    </citation>
    <scope>NUCLEOTIDE SEQUENCE [LARGE SCALE GENOMIC DNA]</scope>
    <source>
        <strain evidence="2 3">DSM 12555</strain>
    </source>
</reference>
<proteinExistence type="predicted"/>
<dbReference type="OrthoDB" id="9806359at2"/>